<evidence type="ECO:0000313" key="2">
    <source>
        <dbReference type="EMBL" id="GAA4411112.1"/>
    </source>
</evidence>
<comment type="caution">
    <text evidence="2">The sequence shown here is derived from an EMBL/GenBank/DDBJ whole genome shotgun (WGS) entry which is preliminary data.</text>
</comment>
<keyword evidence="3" id="KW-1185">Reference proteome</keyword>
<protein>
    <submittedName>
        <fullName evidence="2">DUF2516 family protein</fullName>
    </submittedName>
</protein>
<sequence length="106" mass="11352">MNLLEDLQDYIVLGLSIVALGVEVWAFLDCVRRRPDAFVAAGKRTKQFWMLVTGVAMLLGFVALGGVGFLAIIAIVAAGVYLADVKPALDQVMGRGSGRQGPYGPW</sequence>
<evidence type="ECO:0000313" key="3">
    <source>
        <dbReference type="Proteomes" id="UP001500945"/>
    </source>
</evidence>
<dbReference type="Proteomes" id="UP001500945">
    <property type="component" value="Unassembled WGS sequence"/>
</dbReference>
<feature type="transmembrane region" description="Helical" evidence="1">
    <location>
        <begin position="48"/>
        <end position="81"/>
    </location>
</feature>
<keyword evidence="1" id="KW-0812">Transmembrane</keyword>
<keyword evidence="1" id="KW-0472">Membrane</keyword>
<reference evidence="3" key="1">
    <citation type="journal article" date="2019" name="Int. J. Syst. Evol. Microbiol.">
        <title>The Global Catalogue of Microorganisms (GCM) 10K type strain sequencing project: providing services to taxonomists for standard genome sequencing and annotation.</title>
        <authorList>
            <consortium name="The Broad Institute Genomics Platform"/>
            <consortium name="The Broad Institute Genome Sequencing Center for Infectious Disease"/>
            <person name="Wu L."/>
            <person name="Ma J."/>
        </authorList>
    </citation>
    <scope>NUCLEOTIDE SEQUENCE [LARGE SCALE GENOMIC DNA]</scope>
    <source>
        <strain evidence="3">JCM 17809</strain>
    </source>
</reference>
<feature type="transmembrane region" description="Helical" evidence="1">
    <location>
        <begin position="12"/>
        <end position="28"/>
    </location>
</feature>
<dbReference type="InterPro" id="IPR019662">
    <property type="entry name" value="DUF2516"/>
</dbReference>
<dbReference type="RefSeq" id="WP_345207719.1">
    <property type="nucleotide sequence ID" value="NZ_BAABGM010000022.1"/>
</dbReference>
<keyword evidence="1" id="KW-1133">Transmembrane helix</keyword>
<accession>A0ABP8KNM0</accession>
<dbReference type="Pfam" id="PF10724">
    <property type="entry name" value="DUF2516"/>
    <property type="match status" value="1"/>
</dbReference>
<evidence type="ECO:0000256" key="1">
    <source>
        <dbReference type="SAM" id="Phobius"/>
    </source>
</evidence>
<dbReference type="EMBL" id="BAABGM010000022">
    <property type="protein sequence ID" value="GAA4411112.1"/>
    <property type="molecule type" value="Genomic_DNA"/>
</dbReference>
<organism evidence="2 3">
    <name type="scientific">Fodinibacter luteus</name>
    <dbReference type="NCBI Taxonomy" id="552064"/>
    <lineage>
        <taxon>Bacteria</taxon>
        <taxon>Bacillati</taxon>
        <taxon>Actinomycetota</taxon>
        <taxon>Actinomycetes</taxon>
        <taxon>Micrococcales</taxon>
        <taxon>Intrasporangiaceae</taxon>
        <taxon>Fodinibacter (ex Wang et al. 2009)</taxon>
    </lineage>
</organism>
<proteinExistence type="predicted"/>
<name>A0ABP8KNM0_9MICO</name>
<gene>
    <name evidence="2" type="ORF">GCM10023168_31560</name>
</gene>